<dbReference type="EMBL" id="AECZ01000028">
    <property type="protein sequence ID" value="EFL49995.1"/>
    <property type="molecule type" value="Genomic_DNA"/>
</dbReference>
<name>E1K077_SOLFR</name>
<evidence type="ECO:0000313" key="4">
    <source>
        <dbReference type="Proteomes" id="UP000006250"/>
    </source>
</evidence>
<dbReference type="STRING" id="596151.DesfrDRAFT_3277"/>
<dbReference type="eggNOG" id="ENOG50313TB">
    <property type="taxonomic scope" value="Bacteria"/>
</dbReference>
<feature type="region of interest" description="Disordered" evidence="1">
    <location>
        <begin position="179"/>
        <end position="199"/>
    </location>
</feature>
<evidence type="ECO:0000256" key="2">
    <source>
        <dbReference type="SAM" id="SignalP"/>
    </source>
</evidence>
<feature type="signal peptide" evidence="2">
    <location>
        <begin position="1"/>
        <end position="23"/>
    </location>
</feature>
<dbReference type="OrthoDB" id="5456013at2"/>
<dbReference type="AlphaFoldDB" id="E1K077"/>
<proteinExistence type="predicted"/>
<gene>
    <name evidence="3" type="ORF">DesfrDRAFT_3277</name>
</gene>
<feature type="compositionally biased region" description="Basic and acidic residues" evidence="1">
    <location>
        <begin position="190"/>
        <end position="199"/>
    </location>
</feature>
<keyword evidence="4" id="KW-1185">Reference proteome</keyword>
<comment type="caution">
    <text evidence="3">The sequence shown here is derived from an EMBL/GenBank/DDBJ whole genome shotgun (WGS) entry which is preliminary data.</text>
</comment>
<protein>
    <submittedName>
        <fullName evidence="3">Uncharacterized protein</fullName>
    </submittedName>
</protein>
<feature type="chain" id="PRO_5003148377" evidence="2">
    <location>
        <begin position="24"/>
        <end position="199"/>
    </location>
</feature>
<dbReference type="RefSeq" id="WP_005995695.1">
    <property type="nucleotide sequence ID" value="NZ_AECZ01000028.1"/>
</dbReference>
<evidence type="ECO:0000313" key="3">
    <source>
        <dbReference type="EMBL" id="EFL49995.1"/>
    </source>
</evidence>
<accession>E1K077</accession>
<organism evidence="3 4">
    <name type="scientific">Solidesulfovibrio fructosivorans JJ]</name>
    <dbReference type="NCBI Taxonomy" id="596151"/>
    <lineage>
        <taxon>Bacteria</taxon>
        <taxon>Pseudomonadati</taxon>
        <taxon>Thermodesulfobacteriota</taxon>
        <taxon>Desulfovibrionia</taxon>
        <taxon>Desulfovibrionales</taxon>
        <taxon>Desulfovibrionaceae</taxon>
        <taxon>Solidesulfovibrio</taxon>
    </lineage>
</organism>
<sequence precursor="true">MFRCRAFVLFALLLLAAPTAVRAEAPSNLAGVTLGDTAKSYRGRLTIARERPVKNAPWVRRIPLRPDKYFASGYVLVGTCAAPGRVARIKARYRDGNLDFFRRISGDLLARYGDPTEYKGELDGRIMGNKWGFTDPWTRPVSLIVQHVEGEDPETGAGNTIKLTNWGLLEAERACWQERHPAPTRKKKATGKDHGYIPR</sequence>
<evidence type="ECO:0000256" key="1">
    <source>
        <dbReference type="SAM" id="MobiDB-lite"/>
    </source>
</evidence>
<keyword evidence="2" id="KW-0732">Signal</keyword>
<reference evidence="3 4" key="1">
    <citation type="submission" date="2010-08" db="EMBL/GenBank/DDBJ databases">
        <title>The draft genome of Desulfovibrio fructosovorans JJ.</title>
        <authorList>
            <consortium name="US DOE Joint Genome Institute (JGI-PGF)"/>
            <person name="Lucas S."/>
            <person name="Copeland A."/>
            <person name="Lapidus A."/>
            <person name="Cheng J.-F."/>
            <person name="Bruce D."/>
            <person name="Goodwin L."/>
            <person name="Pitluck S."/>
            <person name="Land M.L."/>
            <person name="Hauser L."/>
            <person name="Chang Y.-J."/>
            <person name="Jeffries C."/>
            <person name="Wall J.D."/>
            <person name="Stahl D.A."/>
            <person name="Arkin A.P."/>
            <person name="Dehal P."/>
            <person name="Stolyar S.M."/>
            <person name="Hazen T.C."/>
            <person name="Woyke T.J."/>
        </authorList>
    </citation>
    <scope>NUCLEOTIDE SEQUENCE [LARGE SCALE GENOMIC DNA]</scope>
    <source>
        <strain evidence="3 4">JJ</strain>
    </source>
</reference>
<dbReference type="Proteomes" id="UP000006250">
    <property type="component" value="Unassembled WGS sequence"/>
</dbReference>